<keyword evidence="1" id="KW-1133">Transmembrane helix</keyword>
<evidence type="ECO:0000256" key="1">
    <source>
        <dbReference type="SAM" id="Phobius"/>
    </source>
</evidence>
<keyword evidence="1" id="KW-0472">Membrane</keyword>
<proteinExistence type="predicted"/>
<keyword evidence="1" id="KW-0812">Transmembrane</keyword>
<accession>A0A6C0CV14</accession>
<organism evidence="2">
    <name type="scientific">viral metagenome</name>
    <dbReference type="NCBI Taxonomy" id="1070528"/>
    <lineage>
        <taxon>unclassified sequences</taxon>
        <taxon>metagenomes</taxon>
        <taxon>organismal metagenomes</taxon>
    </lineage>
</organism>
<dbReference type="EMBL" id="MN739490">
    <property type="protein sequence ID" value="QHT08087.1"/>
    <property type="molecule type" value="Genomic_DNA"/>
</dbReference>
<evidence type="ECO:0000313" key="2">
    <source>
        <dbReference type="EMBL" id="QHT08087.1"/>
    </source>
</evidence>
<feature type="transmembrane region" description="Helical" evidence="1">
    <location>
        <begin position="147"/>
        <end position="164"/>
    </location>
</feature>
<protein>
    <submittedName>
        <fullName evidence="2">Uncharacterized protein</fullName>
    </submittedName>
</protein>
<reference evidence="2" key="1">
    <citation type="journal article" date="2020" name="Nature">
        <title>Giant virus diversity and host interactions through global metagenomics.</title>
        <authorList>
            <person name="Schulz F."/>
            <person name="Roux S."/>
            <person name="Paez-Espino D."/>
            <person name="Jungbluth S."/>
            <person name="Walsh D.A."/>
            <person name="Denef V.J."/>
            <person name="McMahon K.D."/>
            <person name="Konstantinidis K.T."/>
            <person name="Eloe-Fadrosh E.A."/>
            <person name="Kyrpides N.C."/>
            <person name="Woyke T."/>
        </authorList>
    </citation>
    <scope>NUCLEOTIDE SEQUENCE</scope>
    <source>
        <strain evidence="2">GVMAG-M-3300022752-39</strain>
    </source>
</reference>
<sequence>MLQMIFQNNDDFMNDEYFHEDYHDNYNDNYHNHYLYHNDKQTRKVIKNAIPYVKNETDEDWGFYVEIDTSTPPKHIFPKKNNNNNQNSPHLANLSYSYETTQQKNVNYLPQIQEDDHDEHFILDMDLPSDHSNHKIHGYKENISKNIFSGLTICALTTVSIYFYNKIRSS</sequence>
<dbReference type="AlphaFoldDB" id="A0A6C0CV14"/>
<name>A0A6C0CV14_9ZZZZ</name>